<dbReference type="GO" id="GO:0016020">
    <property type="term" value="C:membrane"/>
    <property type="evidence" value="ECO:0007669"/>
    <property type="project" value="UniProtKB-SubCell"/>
</dbReference>
<organism evidence="7 8">
    <name type="scientific">Bifidobacterium adolescentis JCM 15918</name>
    <dbReference type="NCBI Taxonomy" id="1437612"/>
    <lineage>
        <taxon>Bacteria</taxon>
        <taxon>Bacillati</taxon>
        <taxon>Actinomycetota</taxon>
        <taxon>Actinomycetes</taxon>
        <taxon>Bifidobacteriales</taxon>
        <taxon>Bifidobacteriaceae</taxon>
        <taxon>Bifidobacterium</taxon>
    </lineage>
</organism>
<gene>
    <name evidence="7" type="ORF">BSTER_0122</name>
</gene>
<evidence type="ECO:0000256" key="2">
    <source>
        <dbReference type="ARBA" id="ARBA00022692"/>
    </source>
</evidence>
<dbReference type="PANTHER" id="PTHR43077:SF10">
    <property type="entry name" value="TRANSPORT PERMEASE PROTEIN"/>
    <property type="match status" value="1"/>
</dbReference>
<feature type="transmembrane region" description="Helical" evidence="5">
    <location>
        <begin position="687"/>
        <end position="708"/>
    </location>
</feature>
<sequence>MKTIWKLFVGDIRRITSNVVSIIIVIGLVVIPGIFTWFNVAASWDPFANTGNLKFAVANEDDGYRSDLIPVKINIGDQVVNTLRSNDQLDWTFTTKKEAINGTKSGKYYAAVVIPKNFSTRMMTFFASDGDHAEIAYYNNEKKNALAPKITGQGADTVSAQVNETFSETLTSTALSVASQLANQLDKPAAQEQLTQFNGNISDFAETLTDASGTLRTFSTLTQSARHLLESSDGLIANVSGNAKSVGTTLKQAGSGVEDLTGALKTGTTALGTALTDSANSFTAMEADVDSLFGNAGTQAGNTANALRNQATNISKQAQSYQQIYDSLDALSANEKLPEAVRNAIDHLKTNVGTTITQLNDLASALNGSADNIDAKVSDTTAERAEIKKLAQQAATSVSGIKTDYESQLKPQLDDIATSITSTTTALNATAADLKGALGNLNGTTKTADKNLTAISSVLDSTADSLAGAGKKLGAFTGTLTDALNSGDMSAVKDVLSDNTDSLAAALAAPVKVKRNAVFPVKNFGSQMAPFYTILPLWVGSLLMAVTLKTTVSRKVRKELGDPKPHQLFLGHYGVFGVIGLLQSTFSLGGSLLFLHVQAVHPLLFMLSGWVSSLVFSFFTYTLVASFGNVGKAIGVLFLVMQISGANGAYPLAVLPKIISGISPFLPATHSITAMRAAIGGIYSNDYWFAIGALLLFIPPLLLIGLLLRIPLVKFNHWYVSKLESTKVIAA</sequence>
<dbReference type="InterPro" id="IPR017501">
    <property type="entry name" value="Phage_infect_YhgE_C"/>
</dbReference>
<comment type="caution">
    <text evidence="7">The sequence shown here is derived from an EMBL/GenBank/DDBJ whole genome shotgun (WGS) entry which is preliminary data.</text>
</comment>
<dbReference type="Pfam" id="PF12698">
    <property type="entry name" value="ABC2_membrane_3"/>
    <property type="match status" value="2"/>
</dbReference>
<feature type="transmembrane region" description="Helical" evidence="5">
    <location>
        <begin position="20"/>
        <end position="40"/>
    </location>
</feature>
<keyword evidence="2 5" id="KW-0812">Transmembrane</keyword>
<evidence type="ECO:0000313" key="7">
    <source>
        <dbReference type="EMBL" id="KFI96288.1"/>
    </source>
</evidence>
<name>A0A087DL88_BIFAD</name>
<accession>A0A087DL88</accession>
<dbReference type="RefSeq" id="WP_033499573.1">
    <property type="nucleotide sequence ID" value="NZ_JDUX01000003.1"/>
</dbReference>
<dbReference type="InterPro" id="IPR013525">
    <property type="entry name" value="ABC2_TM"/>
</dbReference>
<feature type="domain" description="ABC-2 type transporter transmembrane" evidence="6">
    <location>
        <begin position="364"/>
        <end position="706"/>
    </location>
</feature>
<evidence type="ECO:0000256" key="5">
    <source>
        <dbReference type="SAM" id="Phobius"/>
    </source>
</evidence>
<dbReference type="AlphaFoldDB" id="A0A087DL88"/>
<dbReference type="InterPro" id="IPR051328">
    <property type="entry name" value="T7SS_ABC-Transporter"/>
</dbReference>
<keyword evidence="3 5" id="KW-1133">Transmembrane helix</keyword>
<proteinExistence type="predicted"/>
<protein>
    <submittedName>
        <fullName evidence="7">Putative phage infection protein</fullName>
    </submittedName>
</protein>
<evidence type="ECO:0000256" key="4">
    <source>
        <dbReference type="ARBA" id="ARBA00023136"/>
    </source>
</evidence>
<dbReference type="InterPro" id="IPR017500">
    <property type="entry name" value="Phage_infect_YhgE_N"/>
</dbReference>
<evidence type="ECO:0000259" key="6">
    <source>
        <dbReference type="Pfam" id="PF12698"/>
    </source>
</evidence>
<dbReference type="GO" id="GO:0140359">
    <property type="term" value="F:ABC-type transporter activity"/>
    <property type="evidence" value="ECO:0007669"/>
    <property type="project" value="InterPro"/>
</dbReference>
<feature type="transmembrane region" description="Helical" evidence="5">
    <location>
        <begin position="636"/>
        <end position="659"/>
    </location>
</feature>
<reference evidence="7 8" key="1">
    <citation type="submission" date="2014-03" db="EMBL/GenBank/DDBJ databases">
        <title>Genomics of Bifidobacteria.</title>
        <authorList>
            <person name="Ventura M."/>
            <person name="Milani C."/>
            <person name="Lugli G.A."/>
        </authorList>
    </citation>
    <scope>NUCLEOTIDE SEQUENCE [LARGE SCALE GENOMIC DNA]</scope>
    <source>
        <strain evidence="8">JCM 15918</strain>
    </source>
</reference>
<evidence type="ECO:0000256" key="1">
    <source>
        <dbReference type="ARBA" id="ARBA00004141"/>
    </source>
</evidence>
<dbReference type="Proteomes" id="UP000029091">
    <property type="component" value="Unassembled WGS sequence"/>
</dbReference>
<dbReference type="PANTHER" id="PTHR43077">
    <property type="entry name" value="TRANSPORT PERMEASE YVFS-RELATED"/>
    <property type="match status" value="1"/>
</dbReference>
<dbReference type="Gene3D" id="3.40.1710.10">
    <property type="entry name" value="abc type-2 transporter like domain"/>
    <property type="match status" value="1"/>
</dbReference>
<evidence type="ECO:0000256" key="3">
    <source>
        <dbReference type="ARBA" id="ARBA00022989"/>
    </source>
</evidence>
<feature type="transmembrane region" description="Helical" evidence="5">
    <location>
        <begin position="569"/>
        <end position="597"/>
    </location>
</feature>
<feature type="domain" description="ABC-2 type transporter transmembrane" evidence="6">
    <location>
        <begin position="23"/>
        <end position="191"/>
    </location>
</feature>
<keyword evidence="4 5" id="KW-0472">Membrane</keyword>
<dbReference type="NCBIfam" id="TIGR03061">
    <property type="entry name" value="pip_yhgE_Nterm"/>
    <property type="match status" value="1"/>
</dbReference>
<evidence type="ECO:0000313" key="8">
    <source>
        <dbReference type="Proteomes" id="UP000029091"/>
    </source>
</evidence>
<comment type="subcellular location">
    <subcellularLocation>
        <location evidence="1">Membrane</location>
        <topology evidence="1">Multi-pass membrane protein</topology>
    </subcellularLocation>
</comment>
<dbReference type="EMBL" id="JGZQ01000008">
    <property type="protein sequence ID" value="KFI96288.1"/>
    <property type="molecule type" value="Genomic_DNA"/>
</dbReference>
<feature type="transmembrane region" description="Helical" evidence="5">
    <location>
        <begin position="603"/>
        <end position="624"/>
    </location>
</feature>
<dbReference type="NCBIfam" id="TIGR03062">
    <property type="entry name" value="pip_yhgE_Cterm"/>
    <property type="match status" value="1"/>
</dbReference>
<feature type="transmembrane region" description="Helical" evidence="5">
    <location>
        <begin position="529"/>
        <end position="548"/>
    </location>
</feature>